<reference evidence="2" key="1">
    <citation type="journal article" date="2020" name="Stud. Mycol.">
        <title>101 Dothideomycetes genomes: a test case for predicting lifestyles and emergence of pathogens.</title>
        <authorList>
            <person name="Haridas S."/>
            <person name="Albert R."/>
            <person name="Binder M."/>
            <person name="Bloem J."/>
            <person name="Labutti K."/>
            <person name="Salamov A."/>
            <person name="Andreopoulos B."/>
            <person name="Baker S."/>
            <person name="Barry K."/>
            <person name="Bills G."/>
            <person name="Bluhm B."/>
            <person name="Cannon C."/>
            <person name="Castanera R."/>
            <person name="Culley D."/>
            <person name="Daum C."/>
            <person name="Ezra D."/>
            <person name="Gonzalez J."/>
            <person name="Henrissat B."/>
            <person name="Kuo A."/>
            <person name="Liang C."/>
            <person name="Lipzen A."/>
            <person name="Lutzoni F."/>
            <person name="Magnuson J."/>
            <person name="Mondo S."/>
            <person name="Nolan M."/>
            <person name="Ohm R."/>
            <person name="Pangilinan J."/>
            <person name="Park H.-J."/>
            <person name="Ramirez L."/>
            <person name="Alfaro M."/>
            <person name="Sun H."/>
            <person name="Tritt A."/>
            <person name="Yoshinaga Y."/>
            <person name="Zwiers L.-H."/>
            <person name="Turgeon B."/>
            <person name="Goodwin S."/>
            <person name="Spatafora J."/>
            <person name="Crous P."/>
            <person name="Grigoriev I."/>
        </authorList>
    </citation>
    <scope>NUCLEOTIDE SEQUENCE</scope>
    <source>
        <strain evidence="2">CBS 122681</strain>
    </source>
</reference>
<name>A0A6A6SIA8_9PLEO</name>
<dbReference type="Proteomes" id="UP000799324">
    <property type="component" value="Unassembled WGS sequence"/>
</dbReference>
<proteinExistence type="predicted"/>
<evidence type="ECO:0000313" key="3">
    <source>
        <dbReference type="Proteomes" id="UP000799324"/>
    </source>
</evidence>
<evidence type="ECO:0000256" key="1">
    <source>
        <dbReference type="SAM" id="MobiDB-lite"/>
    </source>
</evidence>
<feature type="compositionally biased region" description="Polar residues" evidence="1">
    <location>
        <begin position="1"/>
        <end position="23"/>
    </location>
</feature>
<evidence type="ECO:0000313" key="2">
    <source>
        <dbReference type="EMBL" id="KAF2647526.1"/>
    </source>
</evidence>
<organism evidence="2 3">
    <name type="scientific">Lophiostoma macrostomum CBS 122681</name>
    <dbReference type="NCBI Taxonomy" id="1314788"/>
    <lineage>
        <taxon>Eukaryota</taxon>
        <taxon>Fungi</taxon>
        <taxon>Dikarya</taxon>
        <taxon>Ascomycota</taxon>
        <taxon>Pezizomycotina</taxon>
        <taxon>Dothideomycetes</taxon>
        <taxon>Pleosporomycetidae</taxon>
        <taxon>Pleosporales</taxon>
        <taxon>Lophiostomataceae</taxon>
        <taxon>Lophiostoma</taxon>
    </lineage>
</organism>
<dbReference type="EMBL" id="MU004608">
    <property type="protein sequence ID" value="KAF2647526.1"/>
    <property type="molecule type" value="Genomic_DNA"/>
</dbReference>
<feature type="region of interest" description="Disordered" evidence="1">
    <location>
        <begin position="1"/>
        <end position="25"/>
    </location>
</feature>
<accession>A0A6A6SIA8</accession>
<keyword evidence="3" id="KW-1185">Reference proteome</keyword>
<dbReference type="AlphaFoldDB" id="A0A6A6SIA8"/>
<protein>
    <submittedName>
        <fullName evidence="2">Uncharacterized protein</fullName>
    </submittedName>
</protein>
<gene>
    <name evidence="2" type="ORF">K491DRAFT_784671</name>
</gene>
<sequence>MLHSEAMSTPTSLMNTTSTSDATLATPKRDSWEGIMQRFGFSQKDSDRMHDLMTGRVQEPATFFVIHKFRYPEEETRLAILLARALVLEDEPYKTTEGEGQTAPRIASPSLQVREIMMAAGRLLAAVAEDRRRMEALIPDGVGIFVHEAGRSISLSFAGDVLNGRIVEPTGSFSQRTLGLSVEPRDVKARTLIWVVWAEGWSNTLLSNTSWVLDNVEGPMAP</sequence>